<dbReference type="GeneID" id="93116713"/>
<gene>
    <name evidence="6" type="ORF">F3F73_20505</name>
</gene>
<dbReference type="GO" id="GO:0016020">
    <property type="term" value="C:membrane"/>
    <property type="evidence" value="ECO:0007669"/>
    <property type="project" value="UniProtKB-UniRule"/>
</dbReference>
<keyword evidence="1 4" id="KW-0732">Signal</keyword>
<dbReference type="SUPFAM" id="SSF103088">
    <property type="entry name" value="OmpA-like"/>
    <property type="match status" value="1"/>
</dbReference>
<dbReference type="InterPro" id="IPR036737">
    <property type="entry name" value="OmpA-like_sf"/>
</dbReference>
<dbReference type="SUPFAM" id="SSF56925">
    <property type="entry name" value="OMPA-like"/>
    <property type="match status" value="1"/>
</dbReference>
<dbReference type="PANTHER" id="PTHR30329:SF21">
    <property type="entry name" value="LIPOPROTEIN YIAD-RELATED"/>
    <property type="match status" value="1"/>
</dbReference>
<reference evidence="6 7" key="1">
    <citation type="journal article" date="2019" name="Nat. Med.">
        <title>A library of human gut bacterial isolates paired with longitudinal multiomics data enables mechanistic microbiome research.</title>
        <authorList>
            <person name="Poyet M."/>
            <person name="Groussin M."/>
            <person name="Gibbons S.M."/>
            <person name="Avila-Pacheco J."/>
            <person name="Jiang X."/>
            <person name="Kearney S.M."/>
            <person name="Perrotta A.R."/>
            <person name="Berdy B."/>
            <person name="Zhao S."/>
            <person name="Lieberman T.D."/>
            <person name="Swanson P.K."/>
            <person name="Smith M."/>
            <person name="Roesemann S."/>
            <person name="Alexander J.E."/>
            <person name="Rich S.A."/>
            <person name="Livny J."/>
            <person name="Vlamakis H."/>
            <person name="Clish C."/>
            <person name="Bullock K."/>
            <person name="Deik A."/>
            <person name="Scott J."/>
            <person name="Pierce K.A."/>
            <person name="Xavier R.J."/>
            <person name="Alm E.J."/>
        </authorList>
    </citation>
    <scope>NUCLEOTIDE SEQUENCE [LARGE SCALE GENOMIC DNA]</scope>
    <source>
        <strain evidence="6 7">BIOML-A10</strain>
    </source>
</reference>
<evidence type="ECO:0000313" key="6">
    <source>
        <dbReference type="EMBL" id="KAA3758625.1"/>
    </source>
</evidence>
<keyword evidence="2" id="KW-0472">Membrane</keyword>
<evidence type="ECO:0000256" key="2">
    <source>
        <dbReference type="PROSITE-ProRule" id="PRU00473"/>
    </source>
</evidence>
<dbReference type="Proteomes" id="UP000422221">
    <property type="component" value="Unassembled WGS sequence"/>
</dbReference>
<dbReference type="InterPro" id="IPR027385">
    <property type="entry name" value="Beta-barrel_OMP"/>
</dbReference>
<dbReference type="RefSeq" id="WP_005923534.1">
    <property type="nucleotide sequence ID" value="NZ_CABKSE010000001.1"/>
</dbReference>
<feature type="domain" description="OmpA-like" evidence="5">
    <location>
        <begin position="293"/>
        <end position="401"/>
    </location>
</feature>
<feature type="signal peptide" evidence="4">
    <location>
        <begin position="1"/>
        <end position="21"/>
    </location>
</feature>
<feature type="coiled-coil region" evidence="3">
    <location>
        <begin position="254"/>
        <end position="281"/>
    </location>
</feature>
<dbReference type="CDD" id="cd07185">
    <property type="entry name" value="OmpA_C-like"/>
    <property type="match status" value="1"/>
</dbReference>
<organism evidence="6 7">
    <name type="scientific">Bacteroides salyersiae</name>
    <dbReference type="NCBI Taxonomy" id="291644"/>
    <lineage>
        <taxon>Bacteria</taxon>
        <taxon>Pseudomonadati</taxon>
        <taxon>Bacteroidota</taxon>
        <taxon>Bacteroidia</taxon>
        <taxon>Bacteroidales</taxon>
        <taxon>Bacteroidaceae</taxon>
        <taxon>Bacteroides</taxon>
    </lineage>
</organism>
<proteinExistence type="predicted"/>
<dbReference type="PROSITE" id="PS51123">
    <property type="entry name" value="OMPA_2"/>
    <property type="match status" value="1"/>
</dbReference>
<dbReference type="PANTHER" id="PTHR30329">
    <property type="entry name" value="STATOR ELEMENT OF FLAGELLAR MOTOR COMPLEX"/>
    <property type="match status" value="1"/>
</dbReference>
<sequence length="401" mass="44002">MNSKLVILSLLLAGTATAVSAQTKDKYYSESWKDNIYISVGGGVQATTNPDTKFGKSITPLVNLSIGKLINPIWGFRGQVYGWSSKMETNYPFESLNAPKVERKENYIGINLDGTLNLTNLFCGYKPGRVFELNFFAGPSMNVVKNYCHWDVVYSEHKTVEDGHTVIKKELDYDRTRPTGHELRCLVGASLGLGAKFNINPKWAIDVEARGQVTPSVLGAYSSGNTDGYLHLTAGATYTFGGKKFVSCSSKVDQNAINDELNKYRDELAKAQSDLADTKNAMANAKPVVQEVVKEVEVAGPRAVFFKIGSAKIDDYGKVNIQLAAKLMKANPDKKYKIAGYCDSATGSAKWNKELSEKRAQAVYDALVNEGVSEKQMELIGYGGTANMFGKDFLNRVVILE</sequence>
<evidence type="ECO:0000259" key="5">
    <source>
        <dbReference type="PROSITE" id="PS51123"/>
    </source>
</evidence>
<keyword evidence="3" id="KW-0175">Coiled coil</keyword>
<evidence type="ECO:0000256" key="1">
    <source>
        <dbReference type="ARBA" id="ARBA00022729"/>
    </source>
</evidence>
<protein>
    <submittedName>
        <fullName evidence="6">OmpA family protein</fullName>
    </submittedName>
</protein>
<comment type="caution">
    <text evidence="6">The sequence shown here is derived from an EMBL/GenBank/DDBJ whole genome shotgun (WGS) entry which is preliminary data.</text>
</comment>
<dbReference type="Gene3D" id="3.30.1330.60">
    <property type="entry name" value="OmpA-like domain"/>
    <property type="match status" value="1"/>
</dbReference>
<accession>A0A7J4XDV6</accession>
<dbReference type="InterPro" id="IPR006665">
    <property type="entry name" value="OmpA-like"/>
</dbReference>
<dbReference type="Pfam" id="PF13505">
    <property type="entry name" value="OMP_b-brl"/>
    <property type="match status" value="1"/>
</dbReference>
<dbReference type="EMBL" id="VWMK01000026">
    <property type="protein sequence ID" value="KAA3758625.1"/>
    <property type="molecule type" value="Genomic_DNA"/>
</dbReference>
<evidence type="ECO:0000256" key="3">
    <source>
        <dbReference type="SAM" id="Coils"/>
    </source>
</evidence>
<name>A0A7J4XDV6_9BACE</name>
<evidence type="ECO:0000256" key="4">
    <source>
        <dbReference type="SAM" id="SignalP"/>
    </source>
</evidence>
<dbReference type="InterPro" id="IPR050330">
    <property type="entry name" value="Bact_OuterMem_StrucFunc"/>
</dbReference>
<dbReference type="Pfam" id="PF00691">
    <property type="entry name" value="OmpA"/>
    <property type="match status" value="1"/>
</dbReference>
<evidence type="ECO:0000313" key="7">
    <source>
        <dbReference type="Proteomes" id="UP000422221"/>
    </source>
</evidence>
<dbReference type="AlphaFoldDB" id="A0A7J4XDV6"/>
<feature type="chain" id="PRO_5029836050" evidence="4">
    <location>
        <begin position="22"/>
        <end position="401"/>
    </location>
</feature>
<dbReference type="InterPro" id="IPR011250">
    <property type="entry name" value="OMP/PagP_B-barrel"/>
</dbReference>